<proteinExistence type="predicted"/>
<reference evidence="1 2" key="1">
    <citation type="submission" date="2019-02" db="EMBL/GenBank/DDBJ databases">
        <title>Deep-cultivation of Planctomycetes and their phenomic and genomic characterization uncovers novel biology.</title>
        <authorList>
            <person name="Wiegand S."/>
            <person name="Jogler M."/>
            <person name="Boedeker C."/>
            <person name="Pinto D."/>
            <person name="Vollmers J."/>
            <person name="Rivas-Marin E."/>
            <person name="Kohn T."/>
            <person name="Peeters S.H."/>
            <person name="Heuer A."/>
            <person name="Rast P."/>
            <person name="Oberbeckmann S."/>
            <person name="Bunk B."/>
            <person name="Jeske O."/>
            <person name="Meyerdierks A."/>
            <person name="Storesund J.E."/>
            <person name="Kallscheuer N."/>
            <person name="Luecker S."/>
            <person name="Lage O.M."/>
            <person name="Pohl T."/>
            <person name="Merkel B.J."/>
            <person name="Hornburger P."/>
            <person name="Mueller R.-W."/>
            <person name="Bruemmer F."/>
            <person name="Labrenz M."/>
            <person name="Spormann A.M."/>
            <person name="Op Den Camp H."/>
            <person name="Overmann J."/>
            <person name="Amann R."/>
            <person name="Jetten M.S.M."/>
            <person name="Mascher T."/>
            <person name="Medema M.H."/>
            <person name="Devos D.P."/>
            <person name="Kaster A.-K."/>
            <person name="Ovreas L."/>
            <person name="Rohde M."/>
            <person name="Galperin M.Y."/>
            <person name="Jogler C."/>
        </authorList>
    </citation>
    <scope>NUCLEOTIDE SEQUENCE [LARGE SCALE GENOMIC DNA]</scope>
    <source>
        <strain evidence="1 2">Pla123a</strain>
    </source>
</reference>
<evidence type="ECO:0000313" key="2">
    <source>
        <dbReference type="Proteomes" id="UP000318478"/>
    </source>
</evidence>
<dbReference type="EMBL" id="SJPO01000005">
    <property type="protein sequence ID" value="TWT77123.1"/>
    <property type="molecule type" value="Genomic_DNA"/>
</dbReference>
<accession>A0A5C5YQI0</accession>
<organism evidence="1 2">
    <name type="scientific">Posidoniimonas polymericola</name>
    <dbReference type="NCBI Taxonomy" id="2528002"/>
    <lineage>
        <taxon>Bacteria</taxon>
        <taxon>Pseudomonadati</taxon>
        <taxon>Planctomycetota</taxon>
        <taxon>Planctomycetia</taxon>
        <taxon>Pirellulales</taxon>
        <taxon>Lacipirellulaceae</taxon>
        <taxon>Posidoniimonas</taxon>
    </lineage>
</organism>
<dbReference type="RefSeq" id="WP_146587435.1">
    <property type="nucleotide sequence ID" value="NZ_SJPO01000005.1"/>
</dbReference>
<name>A0A5C5YQI0_9BACT</name>
<comment type="caution">
    <text evidence="1">The sequence shown here is derived from an EMBL/GenBank/DDBJ whole genome shotgun (WGS) entry which is preliminary data.</text>
</comment>
<protein>
    <submittedName>
        <fullName evidence="1">Uncharacterized protein</fullName>
    </submittedName>
</protein>
<gene>
    <name evidence="1" type="ORF">Pla123a_25540</name>
</gene>
<dbReference type="OrthoDB" id="288583at2"/>
<dbReference type="AlphaFoldDB" id="A0A5C5YQI0"/>
<keyword evidence="2" id="KW-1185">Reference proteome</keyword>
<sequence>MTLNEFYNEVARRTDTAKTKINAAETRRVISEAFVLLSGMSAADSSALVAKALAAGAKKSAPKKKKK</sequence>
<evidence type="ECO:0000313" key="1">
    <source>
        <dbReference type="EMBL" id="TWT77123.1"/>
    </source>
</evidence>
<dbReference type="Proteomes" id="UP000318478">
    <property type="component" value="Unassembled WGS sequence"/>
</dbReference>